<evidence type="ECO:0000256" key="1">
    <source>
        <dbReference type="SAM" id="Phobius"/>
    </source>
</evidence>
<name>A0A6H2H6K2_9BURK</name>
<accession>A0A6H2H6K2</accession>
<feature type="transmembrane region" description="Helical" evidence="1">
    <location>
        <begin position="311"/>
        <end position="329"/>
    </location>
</feature>
<proteinExistence type="predicted"/>
<feature type="transmembrane region" description="Helical" evidence="1">
    <location>
        <begin position="263"/>
        <end position="290"/>
    </location>
</feature>
<feature type="transmembrane region" description="Helical" evidence="1">
    <location>
        <begin position="45"/>
        <end position="67"/>
    </location>
</feature>
<keyword evidence="1" id="KW-0812">Transmembrane</keyword>
<feature type="transmembrane region" description="Helical" evidence="1">
    <location>
        <begin position="164"/>
        <end position="182"/>
    </location>
</feature>
<gene>
    <name evidence="2" type="ORF">HC248_00768</name>
</gene>
<organism evidence="2 3">
    <name type="scientific">Polaromonas vacuolata</name>
    <dbReference type="NCBI Taxonomy" id="37448"/>
    <lineage>
        <taxon>Bacteria</taxon>
        <taxon>Pseudomonadati</taxon>
        <taxon>Pseudomonadota</taxon>
        <taxon>Betaproteobacteria</taxon>
        <taxon>Burkholderiales</taxon>
        <taxon>Comamonadaceae</taxon>
        <taxon>Polaromonas</taxon>
    </lineage>
</organism>
<protein>
    <submittedName>
        <fullName evidence="2">Uncharacterized protein</fullName>
    </submittedName>
</protein>
<feature type="transmembrane region" description="Helical" evidence="1">
    <location>
        <begin position="349"/>
        <end position="367"/>
    </location>
</feature>
<keyword evidence="1" id="KW-1133">Transmembrane helix</keyword>
<feature type="transmembrane region" description="Helical" evidence="1">
    <location>
        <begin position="131"/>
        <end position="152"/>
    </location>
</feature>
<feature type="transmembrane region" description="Helical" evidence="1">
    <location>
        <begin position="232"/>
        <end position="251"/>
    </location>
</feature>
<feature type="transmembrane region" description="Helical" evidence="1">
    <location>
        <begin position="376"/>
        <end position="400"/>
    </location>
</feature>
<feature type="transmembrane region" description="Helical" evidence="1">
    <location>
        <begin position="97"/>
        <end position="119"/>
    </location>
</feature>
<feature type="transmembrane region" description="Helical" evidence="1">
    <location>
        <begin position="194"/>
        <end position="220"/>
    </location>
</feature>
<keyword evidence="3" id="KW-1185">Reference proteome</keyword>
<evidence type="ECO:0000313" key="2">
    <source>
        <dbReference type="EMBL" id="QJC55488.1"/>
    </source>
</evidence>
<keyword evidence="1" id="KW-0472">Membrane</keyword>
<reference evidence="2 3" key="1">
    <citation type="submission" date="2020-04" db="EMBL/GenBank/DDBJ databases">
        <title>Complete genome of a Psychrophilic, Marine, Gas Vacuolate Bacterium Polaromonas vacuolata KCTC 22033T.</title>
        <authorList>
            <person name="Hwang K."/>
            <person name="Kim K.M."/>
        </authorList>
    </citation>
    <scope>NUCLEOTIDE SEQUENCE [LARGE SCALE GENOMIC DNA]</scope>
    <source>
        <strain evidence="2 3">KCTC 22033</strain>
    </source>
</reference>
<dbReference type="RefSeq" id="WP_168921349.1">
    <property type="nucleotide sequence ID" value="NZ_CP051461.1"/>
</dbReference>
<dbReference type="AlphaFoldDB" id="A0A6H2H6K2"/>
<dbReference type="Proteomes" id="UP000502041">
    <property type="component" value="Chromosome"/>
</dbReference>
<dbReference type="KEGG" id="pvac:HC248_00768"/>
<feature type="transmembrane region" description="Helical" evidence="1">
    <location>
        <begin position="20"/>
        <end position="39"/>
    </location>
</feature>
<evidence type="ECO:0000313" key="3">
    <source>
        <dbReference type="Proteomes" id="UP000502041"/>
    </source>
</evidence>
<sequence length="444" mass="49359">MNNPELRRNLWLEITPHRMLLMPLLLGLVFVMVGMLTDPNKVNEYLAAAGLGGFMLISFGWGTQLAAKAFSDELAERTWDWQRLSAMGPWTITWGKLLGATAFTWYGGFLCLSVFLIYAPAKPFTDPIQTALTVVFLAITAHACALALAVQLTRQDPLKKSSPLIIFFALLITSGMLSFRSIRLVVNPTFEAPIYWYGWIMNNANFVLATVVFFAGWALVGAYRTLCQALTVRTVPIVLLGFIATAALYWTGFKTAGLPHIQTVAWCVWTLSIVLSYFMLCFEPSGPIVVRRILCRIKLRQWRRAAEELPCWPVSVACALFCALILIALRPIGEMSTFLPKFILEPLPVVLLLVRDAGIFMFFAAAAKPRRLVGSLLVYLVILNLVLPGALHALGAEFAAGLVLPLYAEGKTMQSLTALLQVVIAWSLASRRIRDRWAFTRVNV</sequence>
<dbReference type="EMBL" id="CP051461">
    <property type="protein sequence ID" value="QJC55488.1"/>
    <property type="molecule type" value="Genomic_DNA"/>
</dbReference>
<feature type="transmembrane region" description="Helical" evidence="1">
    <location>
        <begin position="412"/>
        <end position="429"/>
    </location>
</feature>